<keyword evidence="1" id="KW-0732">Signal</keyword>
<reference evidence="2 3" key="1">
    <citation type="submission" date="2018-06" db="EMBL/GenBank/DDBJ databases">
        <title>Chryseolinea flavus sp. nov., a member of the phylum Bacteroidetes isolated from soil.</title>
        <authorList>
            <person name="Li Y."/>
            <person name="Wang J."/>
        </authorList>
    </citation>
    <scope>NUCLEOTIDE SEQUENCE [LARGE SCALE GENOMIC DNA]</scope>
    <source>
        <strain evidence="2 3">SDU1-6</strain>
    </source>
</reference>
<evidence type="ECO:0008006" key="4">
    <source>
        <dbReference type="Google" id="ProtNLM"/>
    </source>
</evidence>
<feature type="chain" id="PRO_5017024429" description="Outer membrane protein beta-barrel domain-containing protein" evidence="1">
    <location>
        <begin position="21"/>
        <end position="142"/>
    </location>
</feature>
<organism evidence="2 3">
    <name type="scientific">Pseudochryseolinea flava</name>
    <dbReference type="NCBI Taxonomy" id="2059302"/>
    <lineage>
        <taxon>Bacteria</taxon>
        <taxon>Pseudomonadati</taxon>
        <taxon>Bacteroidota</taxon>
        <taxon>Cytophagia</taxon>
        <taxon>Cytophagales</taxon>
        <taxon>Fulvivirgaceae</taxon>
        <taxon>Pseudochryseolinea</taxon>
    </lineage>
</organism>
<dbReference type="RefSeq" id="WP_112750121.1">
    <property type="nucleotide sequence ID" value="NZ_QMFY01000030.1"/>
</dbReference>
<sequence length="142" mass="15873">MKGFFLTTAVLFFTALNVSAQIAKDFMVGGGFDLIKTDNDGFLGKGQFATEGHYFVTRQFTLSSGLEVWTDEGVSLSLGARWFPVEEAFVRMRGLIGENDLVIGGGWTKPVNENLRFEAMADFYFEGEFAIRAGLMYVIRRK</sequence>
<dbReference type="Proteomes" id="UP000251889">
    <property type="component" value="Unassembled WGS sequence"/>
</dbReference>
<evidence type="ECO:0000313" key="3">
    <source>
        <dbReference type="Proteomes" id="UP000251889"/>
    </source>
</evidence>
<dbReference type="OrthoDB" id="839537at2"/>
<feature type="signal peptide" evidence="1">
    <location>
        <begin position="1"/>
        <end position="20"/>
    </location>
</feature>
<evidence type="ECO:0000313" key="2">
    <source>
        <dbReference type="EMBL" id="RAV97688.1"/>
    </source>
</evidence>
<name>A0A364XU50_9BACT</name>
<proteinExistence type="predicted"/>
<gene>
    <name evidence="2" type="ORF">DQQ10_27255</name>
</gene>
<dbReference type="EMBL" id="QMFY01000030">
    <property type="protein sequence ID" value="RAV97688.1"/>
    <property type="molecule type" value="Genomic_DNA"/>
</dbReference>
<keyword evidence="3" id="KW-1185">Reference proteome</keyword>
<protein>
    <recommendedName>
        <fullName evidence="4">Outer membrane protein beta-barrel domain-containing protein</fullName>
    </recommendedName>
</protein>
<comment type="caution">
    <text evidence="2">The sequence shown here is derived from an EMBL/GenBank/DDBJ whole genome shotgun (WGS) entry which is preliminary data.</text>
</comment>
<dbReference type="AlphaFoldDB" id="A0A364XU50"/>
<accession>A0A364XU50</accession>
<evidence type="ECO:0000256" key="1">
    <source>
        <dbReference type="SAM" id="SignalP"/>
    </source>
</evidence>